<feature type="domain" description="GCVT N-terminal" evidence="1">
    <location>
        <begin position="43"/>
        <end position="263"/>
    </location>
</feature>
<proteinExistence type="predicted"/>
<dbReference type="SUPFAM" id="SSF103025">
    <property type="entry name" value="Folate-binding domain"/>
    <property type="match status" value="1"/>
</dbReference>
<sequence length="470" mass="52327">MSQSLESLLQEAGGPLNLLRAHKFDRPDAKPEYRPQQIVPVLPQEFSLWERETRSWRESVALFDQTHHMSGLFLEGPDARRLLSDLAINDFASSRPGVARQIVCVNDDGDLIGDSIVFHLDDERFSTYGSGFVQNWLMYHAQTGGYDVHAEFDAKAPVYPNGFANTRPDCRYQIQGPLAGALIEKLNGGPLGDVKFFHMTEITIGGHRCRALRHGMAGAAGLEVWGPYEHREQIRDAIIEAGREFGLQVVGGMAYLIGAIESGWYQAVLPAIYTAPALRGYREWLPAGEGEGMIRLAGSQECPRIEDYHRTPFDLDYGKLIRFEHEFIGRDALRRRQEEPALRKVTLQWNPQDAASLFSEMLTPDGRNVRFLHLPAMCDKLDKHYDTLTLDGRSVGNSAYTAYTANERSILSLALVDDSVQIGDEVVIGWGEAGGGYGANVTPATDIFEIRATVSPAPFARVAREEYRAG</sequence>
<dbReference type="Pfam" id="PF01571">
    <property type="entry name" value="GCV_T"/>
    <property type="match status" value="1"/>
</dbReference>
<reference evidence="2 3" key="1">
    <citation type="submission" date="2023-03" db="EMBL/GenBank/DDBJ databases">
        <title>Genome sequence of Microbacterium sp. KACC 23027.</title>
        <authorList>
            <person name="Kim S."/>
            <person name="Heo J."/>
            <person name="Kwon S.-W."/>
        </authorList>
    </citation>
    <scope>NUCLEOTIDE SEQUENCE [LARGE SCALE GENOMIC DNA]</scope>
    <source>
        <strain evidence="2 3">KACC 23027</strain>
    </source>
</reference>
<dbReference type="GO" id="GO:0016740">
    <property type="term" value="F:transferase activity"/>
    <property type="evidence" value="ECO:0007669"/>
    <property type="project" value="UniProtKB-KW"/>
</dbReference>
<accession>A0ABY8BWC9</accession>
<dbReference type="PANTHER" id="PTHR43757">
    <property type="entry name" value="AMINOMETHYLTRANSFERASE"/>
    <property type="match status" value="1"/>
</dbReference>
<dbReference type="InterPro" id="IPR028896">
    <property type="entry name" value="GcvT/YgfZ/DmdA"/>
</dbReference>
<keyword evidence="3" id="KW-1185">Reference proteome</keyword>
<dbReference type="Gene3D" id="3.30.1360.120">
    <property type="entry name" value="Probable tRNA modification gtpase trme, domain 1"/>
    <property type="match status" value="1"/>
</dbReference>
<dbReference type="InterPro" id="IPR027266">
    <property type="entry name" value="TrmE/GcvT-like"/>
</dbReference>
<evidence type="ECO:0000313" key="3">
    <source>
        <dbReference type="Proteomes" id="UP001214553"/>
    </source>
</evidence>
<evidence type="ECO:0000259" key="1">
    <source>
        <dbReference type="Pfam" id="PF01571"/>
    </source>
</evidence>
<name>A0ABY8BWC9_9MICO</name>
<protein>
    <submittedName>
        <fullName evidence="2">Aminomethyl transferase family protein</fullName>
    </submittedName>
</protein>
<gene>
    <name evidence="2" type="ORF">PU630_14650</name>
</gene>
<dbReference type="Proteomes" id="UP001214553">
    <property type="component" value="Chromosome"/>
</dbReference>
<dbReference type="InterPro" id="IPR006222">
    <property type="entry name" value="GCVT_N"/>
</dbReference>
<dbReference type="PANTHER" id="PTHR43757:SF2">
    <property type="entry name" value="AMINOMETHYLTRANSFERASE, MITOCHONDRIAL"/>
    <property type="match status" value="1"/>
</dbReference>
<organism evidence="2 3">
    <name type="scientific">Microbacterium horticulturae</name>
    <dbReference type="NCBI Taxonomy" id="3028316"/>
    <lineage>
        <taxon>Bacteria</taxon>
        <taxon>Bacillati</taxon>
        <taxon>Actinomycetota</taxon>
        <taxon>Actinomycetes</taxon>
        <taxon>Micrococcales</taxon>
        <taxon>Microbacteriaceae</taxon>
        <taxon>Microbacterium</taxon>
    </lineage>
</organism>
<dbReference type="EMBL" id="CP119108">
    <property type="protein sequence ID" value="WEG08466.1"/>
    <property type="molecule type" value="Genomic_DNA"/>
</dbReference>
<dbReference type="RefSeq" id="WP_275277794.1">
    <property type="nucleotide sequence ID" value="NZ_CP119108.1"/>
</dbReference>
<keyword evidence="2" id="KW-0808">Transferase</keyword>
<evidence type="ECO:0000313" key="2">
    <source>
        <dbReference type="EMBL" id="WEG08466.1"/>
    </source>
</evidence>